<evidence type="ECO:0000313" key="3">
    <source>
        <dbReference type="Proteomes" id="UP000765509"/>
    </source>
</evidence>
<dbReference type="AlphaFoldDB" id="A0A9Q3E6Y2"/>
<dbReference type="EMBL" id="AVOT02025638">
    <property type="protein sequence ID" value="MBW0517036.1"/>
    <property type="molecule type" value="Genomic_DNA"/>
</dbReference>
<organism evidence="2 3">
    <name type="scientific">Austropuccinia psidii MF-1</name>
    <dbReference type="NCBI Taxonomy" id="1389203"/>
    <lineage>
        <taxon>Eukaryota</taxon>
        <taxon>Fungi</taxon>
        <taxon>Dikarya</taxon>
        <taxon>Basidiomycota</taxon>
        <taxon>Pucciniomycotina</taxon>
        <taxon>Pucciniomycetes</taxon>
        <taxon>Pucciniales</taxon>
        <taxon>Sphaerophragmiaceae</taxon>
        <taxon>Austropuccinia</taxon>
    </lineage>
</organism>
<reference evidence="2" key="1">
    <citation type="submission" date="2021-03" db="EMBL/GenBank/DDBJ databases">
        <title>Draft genome sequence of rust myrtle Austropuccinia psidii MF-1, a brazilian biotype.</title>
        <authorList>
            <person name="Quecine M.C."/>
            <person name="Pachon D.M.R."/>
            <person name="Bonatelli M.L."/>
            <person name="Correr F.H."/>
            <person name="Franceschini L.M."/>
            <person name="Leite T.F."/>
            <person name="Margarido G.R.A."/>
            <person name="Almeida C.A."/>
            <person name="Ferrarezi J.A."/>
            <person name="Labate C.A."/>
        </authorList>
    </citation>
    <scope>NUCLEOTIDE SEQUENCE</scope>
    <source>
        <strain evidence="2">MF-1</strain>
    </source>
</reference>
<dbReference type="InterPro" id="IPR013103">
    <property type="entry name" value="RVT_2"/>
</dbReference>
<protein>
    <recommendedName>
        <fullName evidence="1">Reverse transcriptase Ty1/copia-type domain-containing protein</fullName>
    </recommendedName>
</protein>
<sequence length="292" mass="33789">MEEEERVLTIQEATDLEENNTDSLSDCTPPVAKRIKVIGPRHPTLINSDIREENILPYPRQPVALYTQNDPLSYYQAVRCPTSELWTKAIKKELKMMKKLEVWEEVPIKDTMRLVGTTWVFKTKRNDQNQIIEYKARLCAQGFSQIQGSDYSKTFAPTGRLNSLRTLISFSVSKNLNFEQLDIKSAFLNAPLEEEVYLSIPQGLDSDKKQKCLKLKRAIYGLKQAPLAWYKRLLSWLISIGFKISKSDSCVFFSEGSELIWLFLHVDNIGIFGKNLTNFKKEIEKEFQTKMF</sequence>
<dbReference type="InterPro" id="IPR043502">
    <property type="entry name" value="DNA/RNA_pol_sf"/>
</dbReference>
<dbReference type="Proteomes" id="UP000765509">
    <property type="component" value="Unassembled WGS sequence"/>
</dbReference>
<dbReference type="Pfam" id="PF07727">
    <property type="entry name" value="RVT_2"/>
    <property type="match status" value="1"/>
</dbReference>
<keyword evidence="3" id="KW-1185">Reference proteome</keyword>
<proteinExistence type="predicted"/>
<accession>A0A9Q3E6Y2</accession>
<name>A0A9Q3E6Y2_9BASI</name>
<feature type="domain" description="Reverse transcriptase Ty1/copia-type" evidence="1">
    <location>
        <begin position="101"/>
        <end position="291"/>
    </location>
</feature>
<comment type="caution">
    <text evidence="2">The sequence shown here is derived from an EMBL/GenBank/DDBJ whole genome shotgun (WGS) entry which is preliminary data.</text>
</comment>
<dbReference type="OrthoDB" id="125229at2759"/>
<gene>
    <name evidence="2" type="ORF">O181_056751</name>
</gene>
<evidence type="ECO:0000259" key="1">
    <source>
        <dbReference type="Pfam" id="PF07727"/>
    </source>
</evidence>
<evidence type="ECO:0000313" key="2">
    <source>
        <dbReference type="EMBL" id="MBW0517036.1"/>
    </source>
</evidence>
<dbReference type="SUPFAM" id="SSF56672">
    <property type="entry name" value="DNA/RNA polymerases"/>
    <property type="match status" value="1"/>
</dbReference>